<feature type="region of interest" description="Disordered" evidence="1">
    <location>
        <begin position="1"/>
        <end position="70"/>
    </location>
</feature>
<feature type="transmembrane region" description="Helical" evidence="2">
    <location>
        <begin position="126"/>
        <end position="150"/>
    </location>
</feature>
<dbReference type="Proteomes" id="UP000751190">
    <property type="component" value="Unassembled WGS sequence"/>
</dbReference>
<evidence type="ECO:0000256" key="1">
    <source>
        <dbReference type="SAM" id="MobiDB-lite"/>
    </source>
</evidence>
<evidence type="ECO:0000313" key="4">
    <source>
        <dbReference type="Proteomes" id="UP000751190"/>
    </source>
</evidence>
<sequence>MAPGEKAAVSRAAPPVAKGGTRSGEPMRPITVPTSPTQSRPARAGPHSPLPAPTSHGPATPHTPGSRSRMRLERFSDIETTGSDASFEHAPRGKHSIGLCAPSCSLAIGATGWLCGASRRTMSAAAVHLAVAIFGLTMAFFGGGFGEVYAATEAFRNMGFNAIRDEVDEIARVWHWTEAGTRAAGACAGGSADELGESPSAWELLRRRSFALFAAVHKPIRLQRVGCSVLSAWASILATMRYDWARNGAIGVGIGNFIAQPLVALVSAHLSHRIFELEHRQWAPLIVETLTQTVGLVVAFVEPAAAASLYSAIAGGLLCARAMLSLMLLAIASQADASCQPGGVWAAVAKRVGSVDDSFVDDTVGYALATAGLTFQLVDGTTLQFPESLLLAPLPLIEQILEWQRTWVGGGC</sequence>
<organism evidence="3 4">
    <name type="scientific">Diacronema lutheri</name>
    <name type="common">Unicellular marine alga</name>
    <name type="synonym">Monochrysis lutheri</name>
    <dbReference type="NCBI Taxonomy" id="2081491"/>
    <lineage>
        <taxon>Eukaryota</taxon>
        <taxon>Haptista</taxon>
        <taxon>Haptophyta</taxon>
        <taxon>Pavlovophyceae</taxon>
        <taxon>Pavlovales</taxon>
        <taxon>Pavlovaceae</taxon>
        <taxon>Diacronema</taxon>
    </lineage>
</organism>
<name>A0A8J6CEM2_DIALT</name>
<gene>
    <name evidence="3" type="ORF">KFE25_006264</name>
</gene>
<dbReference type="OrthoDB" id="427138at2759"/>
<dbReference type="AlphaFoldDB" id="A0A8J6CEM2"/>
<keyword evidence="2" id="KW-1133">Transmembrane helix</keyword>
<evidence type="ECO:0000313" key="3">
    <source>
        <dbReference type="EMBL" id="KAG8469809.1"/>
    </source>
</evidence>
<dbReference type="EMBL" id="JAGTXO010000002">
    <property type="protein sequence ID" value="KAG8469809.1"/>
    <property type="molecule type" value="Genomic_DNA"/>
</dbReference>
<comment type="caution">
    <text evidence="3">The sequence shown here is derived from an EMBL/GenBank/DDBJ whole genome shotgun (WGS) entry which is preliminary data.</text>
</comment>
<protein>
    <submittedName>
        <fullName evidence="3">Uncharacterized protein</fullName>
    </submittedName>
</protein>
<keyword evidence="2" id="KW-0812">Transmembrane</keyword>
<keyword evidence="2" id="KW-0472">Membrane</keyword>
<accession>A0A8J6CEM2</accession>
<reference evidence="3" key="1">
    <citation type="submission" date="2021-05" db="EMBL/GenBank/DDBJ databases">
        <title>The genome of the haptophyte Pavlova lutheri (Diacronema luteri, Pavlovales) - a model for lipid biosynthesis in eukaryotic algae.</title>
        <authorList>
            <person name="Hulatt C.J."/>
            <person name="Posewitz M.C."/>
        </authorList>
    </citation>
    <scope>NUCLEOTIDE SEQUENCE</scope>
    <source>
        <strain evidence="3">NIVA-4/92</strain>
    </source>
</reference>
<proteinExistence type="predicted"/>
<keyword evidence="4" id="KW-1185">Reference proteome</keyword>
<evidence type="ECO:0000256" key="2">
    <source>
        <dbReference type="SAM" id="Phobius"/>
    </source>
</evidence>